<sequence length="307" mass="32829">MTPSIQPKHYEPGSPQKVAFIGLGVMGYPMAGHLAQAGHHVTVYNRNQAKAEQWRAEFKQAWAATPAQAAAQADIVMACVGNDDDLRAIFQGSDGALAGMKAGSLFIDHTTASAEVARELGARAASKQVAFVDAPISGGQAGAQKGMLSIMCGGQTEDMERARPLMMSYAQACTLMGPLGSGQLCKMVNQIAVVGLLQGLAEAMAFGERAGLDMEQALSVLTKGAARSWQMETKGPTMLARDFQPGFTVNWMLKDLDLVEQEAQRNGAQLPATRLIQEQFAKIAEQGHRDWDISTLFHLLARPNTAA</sequence>
<evidence type="ECO:0000259" key="5">
    <source>
        <dbReference type="Pfam" id="PF03446"/>
    </source>
</evidence>
<dbReference type="PROSITE" id="PS00895">
    <property type="entry name" value="3_HYDROXYISOBUT_DH"/>
    <property type="match status" value="1"/>
</dbReference>
<dbReference type="InterPro" id="IPR013328">
    <property type="entry name" value="6PGD_dom2"/>
</dbReference>
<dbReference type="PIRSF" id="PIRSF000103">
    <property type="entry name" value="HIBADH"/>
    <property type="match status" value="1"/>
</dbReference>
<dbReference type="Proteomes" id="UP000245216">
    <property type="component" value="Unassembled WGS sequence"/>
</dbReference>
<dbReference type="InterPro" id="IPR036291">
    <property type="entry name" value="NAD(P)-bd_dom_sf"/>
</dbReference>
<dbReference type="RefSeq" id="WP_109089955.1">
    <property type="nucleotide sequence ID" value="NZ_QEXO01000006.1"/>
</dbReference>
<gene>
    <name evidence="7" type="ORF">DF183_19595</name>
</gene>
<dbReference type="PANTHER" id="PTHR43060">
    <property type="entry name" value="3-HYDROXYISOBUTYRATE DEHYDROGENASE-LIKE 1, MITOCHONDRIAL-RELATED"/>
    <property type="match status" value="1"/>
</dbReference>
<dbReference type="Gene3D" id="1.10.1040.10">
    <property type="entry name" value="N-(1-d-carboxylethyl)-l-norvaline Dehydrogenase, domain 2"/>
    <property type="match status" value="1"/>
</dbReference>
<evidence type="ECO:0000313" key="8">
    <source>
        <dbReference type="Proteomes" id="UP000245216"/>
    </source>
</evidence>
<dbReference type="InterPro" id="IPR002204">
    <property type="entry name" value="3-OH-isobutyrate_DH-rel_CS"/>
</dbReference>
<evidence type="ECO:0000313" key="7">
    <source>
        <dbReference type="EMBL" id="PWE12533.1"/>
    </source>
</evidence>
<dbReference type="PANTHER" id="PTHR43060:SF15">
    <property type="entry name" value="3-HYDROXYISOBUTYRATE DEHYDROGENASE-LIKE 1, MITOCHONDRIAL-RELATED"/>
    <property type="match status" value="1"/>
</dbReference>
<dbReference type="InterPro" id="IPR015815">
    <property type="entry name" value="HIBADH-related"/>
</dbReference>
<organism evidence="7 8">
    <name type="scientific">Alcaligenes faecalis</name>
    <dbReference type="NCBI Taxonomy" id="511"/>
    <lineage>
        <taxon>Bacteria</taxon>
        <taxon>Pseudomonadati</taxon>
        <taxon>Pseudomonadota</taxon>
        <taxon>Betaproteobacteria</taxon>
        <taxon>Burkholderiales</taxon>
        <taxon>Alcaligenaceae</taxon>
        <taxon>Alcaligenes</taxon>
    </lineage>
</organism>
<evidence type="ECO:0000256" key="2">
    <source>
        <dbReference type="ARBA" id="ARBA00023002"/>
    </source>
</evidence>
<dbReference type="SUPFAM" id="SSF51735">
    <property type="entry name" value="NAD(P)-binding Rossmann-fold domains"/>
    <property type="match status" value="1"/>
</dbReference>
<evidence type="ECO:0000256" key="3">
    <source>
        <dbReference type="ARBA" id="ARBA00023027"/>
    </source>
</evidence>
<dbReference type="InterPro" id="IPR008927">
    <property type="entry name" value="6-PGluconate_DH-like_C_sf"/>
</dbReference>
<dbReference type="GO" id="GO:0016491">
    <property type="term" value="F:oxidoreductase activity"/>
    <property type="evidence" value="ECO:0007669"/>
    <property type="project" value="UniProtKB-KW"/>
</dbReference>
<dbReference type="GO" id="GO:0051287">
    <property type="term" value="F:NAD binding"/>
    <property type="evidence" value="ECO:0007669"/>
    <property type="project" value="InterPro"/>
</dbReference>
<dbReference type="Pfam" id="PF14833">
    <property type="entry name" value="NAD_binding_11"/>
    <property type="match status" value="1"/>
</dbReference>
<name>A0A2U2BEU6_ALCFA</name>
<dbReference type="GO" id="GO:0050661">
    <property type="term" value="F:NADP binding"/>
    <property type="evidence" value="ECO:0007669"/>
    <property type="project" value="InterPro"/>
</dbReference>
<keyword evidence="3" id="KW-0520">NAD</keyword>
<feature type="active site" evidence="4">
    <location>
        <position position="186"/>
    </location>
</feature>
<evidence type="ECO:0000259" key="6">
    <source>
        <dbReference type="Pfam" id="PF14833"/>
    </source>
</evidence>
<dbReference type="AlphaFoldDB" id="A0A2U2BEU6"/>
<proteinExistence type="inferred from homology"/>
<evidence type="ECO:0000256" key="4">
    <source>
        <dbReference type="PIRSR" id="PIRSR000103-1"/>
    </source>
</evidence>
<dbReference type="Gene3D" id="3.40.50.720">
    <property type="entry name" value="NAD(P)-binding Rossmann-like Domain"/>
    <property type="match status" value="1"/>
</dbReference>
<feature type="domain" description="3-hydroxyisobutyrate dehydrogenase-like NAD-binding" evidence="6">
    <location>
        <begin position="180"/>
        <end position="299"/>
    </location>
</feature>
<evidence type="ECO:0000256" key="1">
    <source>
        <dbReference type="ARBA" id="ARBA00009080"/>
    </source>
</evidence>
<comment type="caution">
    <text evidence="7">The sequence shown here is derived from an EMBL/GenBank/DDBJ whole genome shotgun (WGS) entry which is preliminary data.</text>
</comment>
<dbReference type="Pfam" id="PF03446">
    <property type="entry name" value="NAD_binding_2"/>
    <property type="match status" value="1"/>
</dbReference>
<dbReference type="InterPro" id="IPR006115">
    <property type="entry name" value="6PGDH_NADP-bd"/>
</dbReference>
<protein>
    <submittedName>
        <fullName evidence="7">Oxidoreductase</fullName>
    </submittedName>
</protein>
<reference evidence="7 8" key="2">
    <citation type="submission" date="2018-05" db="EMBL/GenBank/DDBJ databases">
        <authorList>
            <person name="Lanie J.A."/>
            <person name="Ng W.-L."/>
            <person name="Kazmierczak K.M."/>
            <person name="Andrzejewski T.M."/>
            <person name="Davidsen T.M."/>
            <person name="Wayne K.J."/>
            <person name="Tettelin H."/>
            <person name="Glass J.I."/>
            <person name="Rusch D."/>
            <person name="Podicherti R."/>
            <person name="Tsui H.-C.T."/>
            <person name="Winkler M.E."/>
        </authorList>
    </citation>
    <scope>NUCLEOTIDE SEQUENCE [LARGE SCALE GENOMIC DNA]</scope>
    <source>
        <strain evidence="7 8">YBY</strain>
    </source>
</reference>
<dbReference type="STRING" id="511.UZ73_15120"/>
<dbReference type="EMBL" id="QEXO01000006">
    <property type="protein sequence ID" value="PWE12533.1"/>
    <property type="molecule type" value="Genomic_DNA"/>
</dbReference>
<reference evidence="7 8" key="1">
    <citation type="submission" date="2018-05" db="EMBL/GenBank/DDBJ databases">
        <title>Genome Sequence of an Efficient Indole-Degrading Bacterium, Alcaligenes sp.YBY.</title>
        <authorList>
            <person name="Yang B."/>
        </authorList>
    </citation>
    <scope>NUCLEOTIDE SEQUENCE [LARGE SCALE GENOMIC DNA]</scope>
    <source>
        <strain evidence="7 8">YBY</strain>
    </source>
</reference>
<comment type="similarity">
    <text evidence="1">Belongs to the HIBADH-related family.</text>
</comment>
<keyword evidence="2" id="KW-0560">Oxidoreductase</keyword>
<dbReference type="SUPFAM" id="SSF48179">
    <property type="entry name" value="6-phosphogluconate dehydrogenase C-terminal domain-like"/>
    <property type="match status" value="1"/>
</dbReference>
<feature type="domain" description="6-phosphogluconate dehydrogenase NADP-binding" evidence="5">
    <location>
        <begin position="17"/>
        <end position="177"/>
    </location>
</feature>
<dbReference type="InterPro" id="IPR029154">
    <property type="entry name" value="HIBADH-like_NADP-bd"/>
</dbReference>
<dbReference type="GO" id="GO:0016054">
    <property type="term" value="P:organic acid catabolic process"/>
    <property type="evidence" value="ECO:0007669"/>
    <property type="project" value="UniProtKB-ARBA"/>
</dbReference>
<accession>A0A2U2BEU6</accession>